<protein>
    <submittedName>
        <fullName evidence="1">DUF6221 family protein</fullName>
    </submittedName>
</protein>
<dbReference type="Pfam" id="PF19730">
    <property type="entry name" value="DUF6221"/>
    <property type="match status" value="1"/>
</dbReference>
<reference evidence="2" key="1">
    <citation type="journal article" date="2019" name="Int. J. Syst. Evol. Microbiol.">
        <title>The Global Catalogue of Microorganisms (GCM) 10K type strain sequencing project: providing services to taxonomists for standard genome sequencing and annotation.</title>
        <authorList>
            <consortium name="The Broad Institute Genomics Platform"/>
            <consortium name="The Broad Institute Genome Sequencing Center for Infectious Disease"/>
            <person name="Wu L."/>
            <person name="Ma J."/>
        </authorList>
    </citation>
    <scope>NUCLEOTIDE SEQUENCE [LARGE SCALE GENOMIC DNA]</scope>
    <source>
        <strain evidence="2">NCAIM B.02333</strain>
    </source>
</reference>
<accession>A0ABV7WGE1</accession>
<gene>
    <name evidence="1" type="ORF">ACFOLH_11275</name>
</gene>
<sequence>MTDEQHGPGMVRLDRFVEQRLDEDQTAGRDPAVVAAHRRIVDAYRASRDWSLHKAGVGLGLKAVASIYADHPDYDSTWHR</sequence>
<evidence type="ECO:0000313" key="2">
    <source>
        <dbReference type="Proteomes" id="UP001595685"/>
    </source>
</evidence>
<comment type="caution">
    <text evidence="1">The sequence shown here is derived from an EMBL/GenBank/DDBJ whole genome shotgun (WGS) entry which is preliminary data.</text>
</comment>
<dbReference type="RefSeq" id="WP_340288229.1">
    <property type="nucleotide sequence ID" value="NZ_JBBEOI010000001.1"/>
</dbReference>
<dbReference type="Proteomes" id="UP001595685">
    <property type="component" value="Unassembled WGS sequence"/>
</dbReference>
<evidence type="ECO:0000313" key="1">
    <source>
        <dbReference type="EMBL" id="MFC3688923.1"/>
    </source>
</evidence>
<organism evidence="1 2">
    <name type="scientific">Aquipuribacter hungaricus</name>
    <dbReference type="NCBI Taxonomy" id="545624"/>
    <lineage>
        <taxon>Bacteria</taxon>
        <taxon>Bacillati</taxon>
        <taxon>Actinomycetota</taxon>
        <taxon>Actinomycetes</taxon>
        <taxon>Micrococcales</taxon>
        <taxon>Intrasporangiaceae</taxon>
        <taxon>Aquipuribacter</taxon>
    </lineage>
</organism>
<dbReference type="InterPro" id="IPR046193">
    <property type="entry name" value="DUF6221"/>
</dbReference>
<keyword evidence="2" id="KW-1185">Reference proteome</keyword>
<proteinExistence type="predicted"/>
<dbReference type="EMBL" id="JBHRWW010000006">
    <property type="protein sequence ID" value="MFC3688923.1"/>
    <property type="molecule type" value="Genomic_DNA"/>
</dbReference>
<name>A0ABV7WGE1_9MICO</name>